<accession>A0A212LY18</accession>
<dbReference type="RefSeq" id="WP_288185138.1">
    <property type="nucleotide sequence ID" value="NZ_LT608335.1"/>
</dbReference>
<dbReference type="AlphaFoldDB" id="A0A212LY18"/>
<evidence type="ECO:0000313" key="1">
    <source>
        <dbReference type="EMBL" id="SCM82465.1"/>
    </source>
</evidence>
<protein>
    <submittedName>
        <fullName evidence="1">Uncharacterized protein</fullName>
    </submittedName>
</protein>
<dbReference type="EMBL" id="FMJE01000005">
    <property type="protein sequence ID" value="SCM82465.1"/>
    <property type="molecule type" value="Genomic_DNA"/>
</dbReference>
<proteinExistence type="predicted"/>
<organism evidence="1">
    <name type="scientific">uncultured Sporomusa sp</name>
    <dbReference type="NCBI Taxonomy" id="307249"/>
    <lineage>
        <taxon>Bacteria</taxon>
        <taxon>Bacillati</taxon>
        <taxon>Bacillota</taxon>
        <taxon>Negativicutes</taxon>
        <taxon>Selenomonadales</taxon>
        <taxon>Sporomusaceae</taxon>
        <taxon>Sporomusa</taxon>
        <taxon>environmental samples</taxon>
    </lineage>
</organism>
<reference evidence="1" key="1">
    <citation type="submission" date="2016-08" db="EMBL/GenBank/DDBJ databases">
        <authorList>
            <person name="Seilhamer J.J."/>
        </authorList>
    </citation>
    <scope>NUCLEOTIDE SEQUENCE</scope>
    <source>
        <strain evidence="1">86</strain>
    </source>
</reference>
<name>A0A212LY18_9FIRM</name>
<sequence length="79" mass="9141">MENKHKISIGITAYHGKDGKIKPLYLHWEDGRKFEVDRVLDVRMAASLKVGGHGMRYTCRIAGKQVYLFCVDGKWFIEK</sequence>
<gene>
    <name evidence="1" type="ORF">KL86SPO_50236</name>
</gene>